<feature type="compositionally biased region" description="Acidic residues" evidence="1">
    <location>
        <begin position="197"/>
        <end position="215"/>
    </location>
</feature>
<dbReference type="Proteomes" id="UP000449547">
    <property type="component" value="Unassembled WGS sequence"/>
</dbReference>
<dbReference type="OrthoDB" id="4063176at2759"/>
<dbReference type="OMA" id="DHEINSD"/>
<dbReference type="AlphaFoldDB" id="A0A642UJA8"/>
<feature type="compositionally biased region" description="Low complexity" evidence="1">
    <location>
        <begin position="37"/>
        <end position="58"/>
    </location>
</feature>
<dbReference type="RefSeq" id="XP_034011294.1">
    <property type="nucleotide sequence ID" value="XM_034156792.1"/>
</dbReference>
<protein>
    <submittedName>
        <fullName evidence="2">Uncharacterized protein</fullName>
    </submittedName>
</protein>
<dbReference type="GeneID" id="54782622"/>
<feature type="region of interest" description="Disordered" evidence="1">
    <location>
        <begin position="1"/>
        <end position="23"/>
    </location>
</feature>
<feature type="compositionally biased region" description="Acidic residues" evidence="1">
    <location>
        <begin position="172"/>
        <end position="189"/>
    </location>
</feature>
<feature type="region of interest" description="Disordered" evidence="1">
    <location>
        <begin position="37"/>
        <end position="69"/>
    </location>
</feature>
<keyword evidence="3" id="KW-1185">Reference proteome</keyword>
<evidence type="ECO:0000256" key="1">
    <source>
        <dbReference type="SAM" id="MobiDB-lite"/>
    </source>
</evidence>
<name>A0A642UJA8_DIURU</name>
<gene>
    <name evidence="2" type="ORF">DIURU_003971</name>
</gene>
<comment type="caution">
    <text evidence="2">The sequence shown here is derived from an EMBL/GenBank/DDBJ whole genome shotgun (WGS) entry which is preliminary data.</text>
</comment>
<accession>A0A642UJA8</accession>
<dbReference type="VEuPathDB" id="FungiDB:DIURU_003971"/>
<dbReference type="EMBL" id="SWFT01000116">
    <property type="protein sequence ID" value="KAA8900155.1"/>
    <property type="molecule type" value="Genomic_DNA"/>
</dbReference>
<evidence type="ECO:0000313" key="2">
    <source>
        <dbReference type="EMBL" id="KAA8900155.1"/>
    </source>
</evidence>
<organism evidence="2 3">
    <name type="scientific">Diutina rugosa</name>
    <name type="common">Yeast</name>
    <name type="synonym">Candida rugosa</name>
    <dbReference type="NCBI Taxonomy" id="5481"/>
    <lineage>
        <taxon>Eukaryota</taxon>
        <taxon>Fungi</taxon>
        <taxon>Dikarya</taxon>
        <taxon>Ascomycota</taxon>
        <taxon>Saccharomycotina</taxon>
        <taxon>Pichiomycetes</taxon>
        <taxon>Debaryomycetaceae</taxon>
        <taxon>Diutina</taxon>
    </lineage>
</organism>
<feature type="region of interest" description="Disordered" evidence="1">
    <location>
        <begin position="138"/>
        <end position="219"/>
    </location>
</feature>
<sequence length="251" mass="27426">MIPTGSEVPETWGKSAKPPAPTATAATAYTNDTLTAATTTSPTAATTTATATTTPATPTRRRHSHSTPWVRRQSFLSATMMGDENYSVYESWSFFAEGNFHILSLKECQGFVFNQDLFASPYQQSRSLATERIRTLSYGGSCAPKASPGRRGPQARRHTSYHERRPWLSDVAGDDTDAADDFGKDDDIDMRDRTGADDDSDEFDDDSDDDSDDGGFNDGRFRVDVTEVVVGEGDDVIGELARRHAGALLHR</sequence>
<proteinExistence type="predicted"/>
<evidence type="ECO:0000313" key="3">
    <source>
        <dbReference type="Proteomes" id="UP000449547"/>
    </source>
</evidence>
<reference evidence="2 3" key="1">
    <citation type="submission" date="2019-07" db="EMBL/GenBank/DDBJ databases">
        <title>Genome assembly of two rare yeast pathogens: Diutina rugosa and Trichomonascus ciferrii.</title>
        <authorList>
            <person name="Mixao V."/>
            <person name="Saus E."/>
            <person name="Hansen A."/>
            <person name="Lass-Flor C."/>
            <person name="Gabaldon T."/>
        </authorList>
    </citation>
    <scope>NUCLEOTIDE SEQUENCE [LARGE SCALE GENOMIC DNA]</scope>
    <source>
        <strain evidence="2 3">CBS 613</strain>
    </source>
</reference>